<sequence length="206" mass="22540">MTDVRICFVGDSFTAGVGDPDSLGWVGRVAQETHRAGVLLTSYNLGVRRDTSLDVQARFVQEVQRRLAAGADNRVVLSFGTNDTQLENGSVRVEPLATLAALADLLEWTREHRLPTFVVGPPPVVDDAHNHRLLELTALMRELTKRRGVPFVPIAPVLAESTRWRAELSTGDGAHPRSVGYQLLARAVLDGGWWDWLGTRPAGGRA</sequence>
<evidence type="ECO:0000259" key="1">
    <source>
        <dbReference type="Pfam" id="PF13472"/>
    </source>
</evidence>
<dbReference type="GO" id="GO:0004622">
    <property type="term" value="F:phosphatidylcholine lysophospholipase activity"/>
    <property type="evidence" value="ECO:0007669"/>
    <property type="project" value="TreeGrafter"/>
</dbReference>
<comment type="caution">
    <text evidence="2">The sequence shown here is derived from an EMBL/GenBank/DDBJ whole genome shotgun (WGS) entry which is preliminary data.</text>
</comment>
<dbReference type="InterPro" id="IPR051532">
    <property type="entry name" value="Ester_Hydrolysis_Enzymes"/>
</dbReference>
<feature type="domain" description="SGNH hydrolase-type esterase" evidence="1">
    <location>
        <begin position="8"/>
        <end position="183"/>
    </location>
</feature>
<dbReference type="Proteomes" id="UP000638648">
    <property type="component" value="Unassembled WGS sequence"/>
</dbReference>
<name>A0A927RCE4_9ACTN</name>
<dbReference type="Gene3D" id="3.40.50.1110">
    <property type="entry name" value="SGNH hydrolase"/>
    <property type="match status" value="1"/>
</dbReference>
<dbReference type="PANTHER" id="PTHR30383:SF5">
    <property type="entry name" value="SGNH HYDROLASE-TYPE ESTERASE DOMAIN-CONTAINING PROTEIN"/>
    <property type="match status" value="1"/>
</dbReference>
<dbReference type="Pfam" id="PF13472">
    <property type="entry name" value="Lipase_GDSL_2"/>
    <property type="match status" value="1"/>
</dbReference>
<proteinExistence type="predicted"/>
<keyword evidence="3" id="KW-1185">Reference proteome</keyword>
<reference evidence="2" key="1">
    <citation type="submission" date="2020-10" db="EMBL/GenBank/DDBJ databases">
        <title>Sequencing the genomes of 1000 actinobacteria strains.</title>
        <authorList>
            <person name="Klenk H.-P."/>
        </authorList>
    </citation>
    <scope>NUCLEOTIDE SEQUENCE</scope>
    <source>
        <strain evidence="2">DSM 45354</strain>
    </source>
</reference>
<dbReference type="SUPFAM" id="SSF52266">
    <property type="entry name" value="SGNH hydrolase"/>
    <property type="match status" value="1"/>
</dbReference>
<protein>
    <submittedName>
        <fullName evidence="2">Lysophospholipase L1-like esterase</fullName>
    </submittedName>
</protein>
<dbReference type="AlphaFoldDB" id="A0A927RCE4"/>
<dbReference type="InterPro" id="IPR013830">
    <property type="entry name" value="SGNH_hydro"/>
</dbReference>
<organism evidence="2 3">
    <name type="scientific">Actinopolymorpha pittospori</name>
    <dbReference type="NCBI Taxonomy" id="648752"/>
    <lineage>
        <taxon>Bacteria</taxon>
        <taxon>Bacillati</taxon>
        <taxon>Actinomycetota</taxon>
        <taxon>Actinomycetes</taxon>
        <taxon>Propionibacteriales</taxon>
        <taxon>Actinopolymorphaceae</taxon>
        <taxon>Actinopolymorpha</taxon>
    </lineage>
</organism>
<gene>
    <name evidence="2" type="ORF">HEB94_008025</name>
</gene>
<dbReference type="InterPro" id="IPR036514">
    <property type="entry name" value="SGNH_hydro_sf"/>
</dbReference>
<accession>A0A927RCE4</accession>
<evidence type="ECO:0000313" key="3">
    <source>
        <dbReference type="Proteomes" id="UP000638648"/>
    </source>
</evidence>
<dbReference type="PANTHER" id="PTHR30383">
    <property type="entry name" value="THIOESTERASE 1/PROTEASE 1/LYSOPHOSPHOLIPASE L1"/>
    <property type="match status" value="1"/>
</dbReference>
<evidence type="ECO:0000313" key="2">
    <source>
        <dbReference type="EMBL" id="MBE1611177.1"/>
    </source>
</evidence>
<dbReference type="EMBL" id="JADBEM010000001">
    <property type="protein sequence ID" value="MBE1611177.1"/>
    <property type="molecule type" value="Genomic_DNA"/>
</dbReference>
<dbReference type="RefSeq" id="WP_192754427.1">
    <property type="nucleotide sequence ID" value="NZ_BAABJL010000042.1"/>
</dbReference>